<dbReference type="Proteomes" id="UP000626092">
    <property type="component" value="Unassembled WGS sequence"/>
</dbReference>
<gene>
    <name evidence="2" type="ORF">RHSIM_Rhsim04G0103900</name>
</gene>
<dbReference type="EMBL" id="WJXA01000004">
    <property type="protein sequence ID" value="KAF7144975.1"/>
    <property type="molecule type" value="Genomic_DNA"/>
</dbReference>
<evidence type="ECO:0000256" key="1">
    <source>
        <dbReference type="SAM" id="MobiDB-lite"/>
    </source>
</evidence>
<proteinExistence type="predicted"/>
<dbReference type="AlphaFoldDB" id="A0A834GZW3"/>
<organism evidence="2 3">
    <name type="scientific">Rhododendron simsii</name>
    <name type="common">Sims's rhododendron</name>
    <dbReference type="NCBI Taxonomy" id="118357"/>
    <lineage>
        <taxon>Eukaryota</taxon>
        <taxon>Viridiplantae</taxon>
        <taxon>Streptophyta</taxon>
        <taxon>Embryophyta</taxon>
        <taxon>Tracheophyta</taxon>
        <taxon>Spermatophyta</taxon>
        <taxon>Magnoliopsida</taxon>
        <taxon>eudicotyledons</taxon>
        <taxon>Gunneridae</taxon>
        <taxon>Pentapetalae</taxon>
        <taxon>asterids</taxon>
        <taxon>Ericales</taxon>
        <taxon>Ericaceae</taxon>
        <taxon>Ericoideae</taxon>
        <taxon>Rhodoreae</taxon>
        <taxon>Rhododendron</taxon>
    </lineage>
</organism>
<comment type="caution">
    <text evidence="2">The sequence shown here is derived from an EMBL/GenBank/DDBJ whole genome shotgun (WGS) entry which is preliminary data.</text>
</comment>
<evidence type="ECO:0000313" key="2">
    <source>
        <dbReference type="EMBL" id="KAF7144975.1"/>
    </source>
</evidence>
<evidence type="ECO:0000313" key="3">
    <source>
        <dbReference type="Proteomes" id="UP000626092"/>
    </source>
</evidence>
<feature type="compositionally biased region" description="Basic and acidic residues" evidence="1">
    <location>
        <begin position="152"/>
        <end position="167"/>
    </location>
</feature>
<name>A0A834GZW3_RHOSS</name>
<keyword evidence="3" id="KW-1185">Reference proteome</keyword>
<feature type="region of interest" description="Disordered" evidence="1">
    <location>
        <begin position="62"/>
        <end position="104"/>
    </location>
</feature>
<reference evidence="2" key="1">
    <citation type="submission" date="2019-11" db="EMBL/GenBank/DDBJ databases">
        <authorList>
            <person name="Liu Y."/>
            <person name="Hou J."/>
            <person name="Li T.-Q."/>
            <person name="Guan C.-H."/>
            <person name="Wu X."/>
            <person name="Wu H.-Z."/>
            <person name="Ling F."/>
            <person name="Zhang R."/>
            <person name="Shi X.-G."/>
            <person name="Ren J.-P."/>
            <person name="Chen E.-F."/>
            <person name="Sun J.-M."/>
        </authorList>
    </citation>
    <scope>NUCLEOTIDE SEQUENCE</scope>
    <source>
        <strain evidence="2">Adult_tree_wgs_1</strain>
        <tissue evidence="2">Leaves</tissue>
    </source>
</reference>
<sequence>MTTSLYITPVIGQEFGPISKVLNTNSREKANETLLAQVCRHAPTLLEYKPSYKGVLRGRKRIGDGESSKAAQKQKPSDPIVQKKKKAPAQTDEPGPKRQRGVKLPRIGYSVEEWLTPLGADETPLSAEEMSRRNIPRPVIPTKSANLARARGSSEEQNKQGDKRQKTSADALQSPPVNQPPTEKVASPPKEKGVDIPARPHIDLTDPETEAAILWHFSPSYTMPDGRVLLMKDSVKEEPNLAVTLLRGLALPRDYDQVPPDLMPGLGEMCSHLVQAGQAALKAYDKASKVSAE</sequence>
<protein>
    <submittedName>
        <fullName evidence="2">Uncharacterized protein</fullName>
    </submittedName>
</protein>
<feature type="region of interest" description="Disordered" evidence="1">
    <location>
        <begin position="122"/>
        <end position="195"/>
    </location>
</feature>
<accession>A0A834GZW3</accession>